<evidence type="ECO:0000313" key="9">
    <source>
        <dbReference type="RefSeq" id="XP_012941056.2"/>
    </source>
</evidence>
<feature type="transmembrane region" description="Helical" evidence="7">
    <location>
        <begin position="160"/>
        <end position="183"/>
    </location>
</feature>
<feature type="transmembrane region" description="Helical" evidence="7">
    <location>
        <begin position="356"/>
        <end position="379"/>
    </location>
</feature>
<dbReference type="GeneID" id="101853802"/>
<dbReference type="PANTHER" id="PTHR21716">
    <property type="entry name" value="TRANSMEMBRANE PROTEIN"/>
    <property type="match status" value="1"/>
</dbReference>
<feature type="transmembrane region" description="Helical" evidence="7">
    <location>
        <begin position="122"/>
        <end position="140"/>
    </location>
</feature>
<protein>
    <submittedName>
        <fullName evidence="9">Transmembrane protein 245</fullName>
    </submittedName>
</protein>
<evidence type="ECO:0000256" key="1">
    <source>
        <dbReference type="ARBA" id="ARBA00004141"/>
    </source>
</evidence>
<name>A0ABM1A577_APLCA</name>
<sequence length="897" mass="99268">MATPPMEYLNTMWQYVPQGHEKPLKQAVYNTVANIFILIAAAVLVAVYFILSPFIRPLYWAVLCGTFLYPFKRSLTNVLRNWLRSLQSSGTPFALGAVALPFQVANNMTESLTNGIWENVKLLVGVFVGLPLIYLLYHFAPLRNLFFAVQSILSFLYDFLGYFSSLWVWTLFISYFLVIVFLWTPESQKWLHYLTVPIWTALLLHIANVAGFFRVPLLILMVIIMVVGFVVEMGQAKQQAGDSQMKSSSSFYSTFCSVLGFPTDSASEGEDSSQAAEAPSDAPQSATLEESPIVRPPPSEVRKPGSLSLDTERTPVSTQQKKPERPGDGEQGDGAEEPAPGPVTNQYFMAVIWGHVIVRIWMHAWLILLLFLLPVLHYAGKKIIQQFSSGGMFHEKAESTKSSARQWLDSRKDLLMPRGLRGLGRLALKGDQKMISVLEQGLDNATSILFILMLLVGTFLFTIIGAVQIQKESMYMVTSAQNILNNTVNSDMAQWMPGADEMRSTMDEVLHKTHEYGRNFIASKVKEFVDGSEEEQDNLVNQVLEVWDTVYESMLSSEDKTSDQVNKTSKVDPVTSNMDNLWQMLSQGSGMFQISNIVEFVKENLGMFMSVLESIWTVLKGNMTLVMTIVTSVLSALLGGGTAILNFVLSAIIFLTTLFYLLASSGNMYKPAEVFSNMSPGSTGSRLGQAFEEAISGVFMASLKMAFFYGLYTWLIHLIFGLDVVFIPSALAALFAAIPFLGPYWAAIPAVIELWLVQGQGLNALLLFIAHMVPSYVVDTAIYSEIKGGHPYVTGLAIAGGMYCMGLEGAIIGPIILCCLIVVVNMYSGLLRNEPSTPTPARTNFSLLSLMAGPQRRDTFKTSRSVSSDSLSLSHPRARKMGEFPVVAPQSLQHFGK</sequence>
<keyword evidence="3 7" id="KW-0812">Transmembrane</keyword>
<evidence type="ECO:0000256" key="4">
    <source>
        <dbReference type="ARBA" id="ARBA00022989"/>
    </source>
</evidence>
<feature type="transmembrane region" description="Helical" evidence="7">
    <location>
        <begin position="213"/>
        <end position="231"/>
    </location>
</feature>
<evidence type="ECO:0000256" key="6">
    <source>
        <dbReference type="SAM" id="MobiDB-lite"/>
    </source>
</evidence>
<feature type="transmembrane region" description="Helical" evidence="7">
    <location>
        <begin position="190"/>
        <end position="207"/>
    </location>
</feature>
<feature type="transmembrane region" description="Helical" evidence="7">
    <location>
        <begin position="448"/>
        <end position="467"/>
    </location>
</feature>
<reference evidence="9" key="1">
    <citation type="submission" date="2025-08" db="UniProtKB">
        <authorList>
            <consortium name="RefSeq"/>
        </authorList>
    </citation>
    <scope>IDENTIFICATION</scope>
</reference>
<dbReference type="Pfam" id="PF01594">
    <property type="entry name" value="AI-2E_transport"/>
    <property type="match status" value="1"/>
</dbReference>
<dbReference type="PANTHER" id="PTHR21716:SF4">
    <property type="entry name" value="TRANSMEMBRANE PROTEIN 245"/>
    <property type="match status" value="1"/>
</dbReference>
<feature type="transmembrane region" description="Helical" evidence="7">
    <location>
        <begin position="644"/>
        <end position="663"/>
    </location>
</feature>
<accession>A0ABM1A577</accession>
<comment type="subcellular location">
    <subcellularLocation>
        <location evidence="1">Membrane</location>
        <topology evidence="1">Multi-pass membrane protein</topology>
    </subcellularLocation>
</comment>
<evidence type="ECO:0000256" key="2">
    <source>
        <dbReference type="ARBA" id="ARBA00009773"/>
    </source>
</evidence>
<evidence type="ECO:0000256" key="5">
    <source>
        <dbReference type="ARBA" id="ARBA00023136"/>
    </source>
</evidence>
<evidence type="ECO:0000256" key="7">
    <source>
        <dbReference type="SAM" id="Phobius"/>
    </source>
</evidence>
<feature type="transmembrane region" description="Helical" evidence="7">
    <location>
        <begin position="57"/>
        <end position="75"/>
    </location>
</feature>
<feature type="transmembrane region" description="Helical" evidence="7">
    <location>
        <begin position="796"/>
        <end position="824"/>
    </location>
</feature>
<feature type="transmembrane region" description="Helical" evidence="7">
    <location>
        <begin position="617"/>
        <end position="638"/>
    </location>
</feature>
<feature type="region of interest" description="Disordered" evidence="6">
    <location>
        <begin position="264"/>
        <end position="340"/>
    </location>
</feature>
<organism evidence="8 9">
    <name type="scientific">Aplysia californica</name>
    <name type="common">California sea hare</name>
    <dbReference type="NCBI Taxonomy" id="6500"/>
    <lineage>
        <taxon>Eukaryota</taxon>
        <taxon>Metazoa</taxon>
        <taxon>Spiralia</taxon>
        <taxon>Lophotrochozoa</taxon>
        <taxon>Mollusca</taxon>
        <taxon>Gastropoda</taxon>
        <taxon>Heterobranchia</taxon>
        <taxon>Euthyneura</taxon>
        <taxon>Tectipleura</taxon>
        <taxon>Aplysiida</taxon>
        <taxon>Aplysioidea</taxon>
        <taxon>Aplysiidae</taxon>
        <taxon>Aplysia</taxon>
    </lineage>
</organism>
<proteinExistence type="inferred from homology"/>
<dbReference type="RefSeq" id="XP_012941056.2">
    <property type="nucleotide sequence ID" value="XM_013085602.2"/>
</dbReference>
<feature type="transmembrane region" description="Helical" evidence="7">
    <location>
        <begin position="764"/>
        <end position="784"/>
    </location>
</feature>
<comment type="similarity">
    <text evidence="2">Belongs to the autoinducer-2 exporter (AI-2E) (TC 2.A.86) family.</text>
</comment>
<gene>
    <name evidence="9" type="primary">LOC101853802</name>
</gene>
<evidence type="ECO:0000256" key="3">
    <source>
        <dbReference type="ARBA" id="ARBA00022692"/>
    </source>
</evidence>
<dbReference type="InterPro" id="IPR002549">
    <property type="entry name" value="AI-2E-like"/>
</dbReference>
<keyword evidence="5 7" id="KW-0472">Membrane</keyword>
<dbReference type="Proteomes" id="UP000694888">
    <property type="component" value="Unplaced"/>
</dbReference>
<feature type="transmembrane region" description="Helical" evidence="7">
    <location>
        <begin position="27"/>
        <end position="51"/>
    </location>
</feature>
<keyword evidence="8" id="KW-1185">Reference proteome</keyword>
<feature type="transmembrane region" description="Helical" evidence="7">
    <location>
        <begin position="733"/>
        <end position="757"/>
    </location>
</feature>
<keyword evidence="4 7" id="KW-1133">Transmembrane helix</keyword>
<evidence type="ECO:0000313" key="8">
    <source>
        <dbReference type="Proteomes" id="UP000694888"/>
    </source>
</evidence>